<dbReference type="EMBL" id="CAXIEN010000417">
    <property type="protein sequence ID" value="CAL1297203.1"/>
    <property type="molecule type" value="Genomic_DNA"/>
</dbReference>
<organism evidence="2 3">
    <name type="scientific">Larinioides sclopetarius</name>
    <dbReference type="NCBI Taxonomy" id="280406"/>
    <lineage>
        <taxon>Eukaryota</taxon>
        <taxon>Metazoa</taxon>
        <taxon>Ecdysozoa</taxon>
        <taxon>Arthropoda</taxon>
        <taxon>Chelicerata</taxon>
        <taxon>Arachnida</taxon>
        <taxon>Araneae</taxon>
        <taxon>Araneomorphae</taxon>
        <taxon>Entelegynae</taxon>
        <taxon>Araneoidea</taxon>
        <taxon>Araneidae</taxon>
        <taxon>Larinioides</taxon>
    </lineage>
</organism>
<protein>
    <submittedName>
        <fullName evidence="2">Uncharacterized protein</fullName>
    </submittedName>
</protein>
<feature type="compositionally biased region" description="Polar residues" evidence="1">
    <location>
        <begin position="1"/>
        <end position="14"/>
    </location>
</feature>
<name>A0AAV2BLT1_9ARAC</name>
<accession>A0AAV2BLT1</accession>
<reference evidence="2 3" key="1">
    <citation type="submission" date="2024-04" db="EMBL/GenBank/DDBJ databases">
        <authorList>
            <person name="Rising A."/>
            <person name="Reimegard J."/>
            <person name="Sonavane S."/>
            <person name="Akerstrom W."/>
            <person name="Nylinder S."/>
            <person name="Hedman E."/>
            <person name="Kallberg Y."/>
        </authorList>
    </citation>
    <scope>NUCLEOTIDE SEQUENCE [LARGE SCALE GENOMIC DNA]</scope>
</reference>
<comment type="caution">
    <text evidence="2">The sequence shown here is derived from an EMBL/GenBank/DDBJ whole genome shotgun (WGS) entry which is preliminary data.</text>
</comment>
<evidence type="ECO:0000313" key="3">
    <source>
        <dbReference type="Proteomes" id="UP001497382"/>
    </source>
</evidence>
<dbReference type="AlphaFoldDB" id="A0AAV2BLT1"/>
<keyword evidence="3" id="KW-1185">Reference proteome</keyword>
<proteinExistence type="predicted"/>
<feature type="compositionally biased region" description="Basic and acidic residues" evidence="1">
    <location>
        <begin position="16"/>
        <end position="40"/>
    </location>
</feature>
<evidence type="ECO:0000313" key="2">
    <source>
        <dbReference type="EMBL" id="CAL1297203.1"/>
    </source>
</evidence>
<gene>
    <name evidence="2" type="ORF">LARSCL_LOCUS20167</name>
</gene>
<evidence type="ECO:0000256" key="1">
    <source>
        <dbReference type="SAM" id="MobiDB-lite"/>
    </source>
</evidence>
<dbReference type="Proteomes" id="UP001497382">
    <property type="component" value="Unassembled WGS sequence"/>
</dbReference>
<sequence length="600" mass="67248">MASDSNPVVAQTLSEEQDRMGDAHSKDLEHSNNIQREFHQDDCKRGSITSLERFSASSTVEEIESTRVIQTNLSEVTESTRIIQSAPTEETESTEVIQSALTEETESTEVIQSALTEETEVTHSALTEETESTEVIQSALTEETESTEVIQSALTEEPESTQVIQSALTEEPESTQVIQPALTEEIESTQVIQPALSEEIKSIGVTKSDFSEESGLTHVIKSPFSVLNEVIQERDFEKTASEKVINPILSENTDQSKTIQHAHLEKIELSDVQQRTISEKVNSIKATPLESLESNCRTKTLISSSDSETAQIPSSVMINPSVTPEIVSKVLSEFTNYWNSSEKNSDSYFPPALETEGFLSLLNTEEYKDASHFVIPGKGQVIVAPTTPCEPIFPDFVMPELSPPTENISMESIKHLSPTKDSTVTTDISLEKSLSTLLSLIADWAETDIERNYLDQSNLDDFIDYYSRELQYGLDLLKQIDKRITTLLGAAVGLPDPTSISENELDSLKISIRYVLIDAGVKVQRKLNALEAETIENYKIVVDLRQHNRNLNDEFRAKEVLLESFHILLKNYLELGEDIENFRQLIREFCLQMDSWLCHR</sequence>
<feature type="region of interest" description="Disordered" evidence="1">
    <location>
        <begin position="1"/>
        <end position="40"/>
    </location>
</feature>